<organism evidence="1 2">
    <name type="scientific">Varroa destructor</name>
    <name type="common">Honeybee mite</name>
    <dbReference type="NCBI Taxonomy" id="109461"/>
    <lineage>
        <taxon>Eukaryota</taxon>
        <taxon>Metazoa</taxon>
        <taxon>Ecdysozoa</taxon>
        <taxon>Arthropoda</taxon>
        <taxon>Chelicerata</taxon>
        <taxon>Arachnida</taxon>
        <taxon>Acari</taxon>
        <taxon>Parasitiformes</taxon>
        <taxon>Mesostigmata</taxon>
        <taxon>Gamasina</taxon>
        <taxon>Dermanyssoidea</taxon>
        <taxon>Varroidae</taxon>
        <taxon>Varroa</taxon>
    </lineage>
</organism>
<protein>
    <submittedName>
        <fullName evidence="1">Uncharacterized protein</fullName>
    </submittedName>
</protein>
<dbReference type="RefSeq" id="XP_022656024.1">
    <property type="nucleotide sequence ID" value="XM_022800289.1"/>
</dbReference>
<dbReference type="KEGG" id="vde:111248262"/>
<accession>A0A7M7MEG5</accession>
<evidence type="ECO:0000313" key="2">
    <source>
        <dbReference type="Proteomes" id="UP000594260"/>
    </source>
</evidence>
<dbReference type="RefSeq" id="XP_022656026.1">
    <property type="nucleotide sequence ID" value="XM_022800291.1"/>
</dbReference>
<dbReference type="EnsemblMetazoa" id="XM_022800290">
    <property type="protein sequence ID" value="XP_022656025"/>
    <property type="gene ID" value="LOC111248262"/>
</dbReference>
<keyword evidence="2" id="KW-1185">Reference proteome</keyword>
<dbReference type="AlphaFoldDB" id="A0A7M7MEG5"/>
<dbReference type="EnsemblMetazoa" id="XM_022800288">
    <property type="protein sequence ID" value="XP_022656023"/>
    <property type="gene ID" value="LOC111248262"/>
</dbReference>
<dbReference type="OrthoDB" id="10374168at2759"/>
<evidence type="ECO:0000313" key="1">
    <source>
        <dbReference type="EnsemblMetazoa" id="XP_022656025"/>
    </source>
</evidence>
<name>A0A7M7MEG5_VARDE</name>
<dbReference type="RefSeq" id="XP_022656023.1">
    <property type="nucleotide sequence ID" value="XM_022800288.1"/>
</dbReference>
<reference evidence="1" key="1">
    <citation type="submission" date="2021-01" db="UniProtKB">
        <authorList>
            <consortium name="EnsemblMetazoa"/>
        </authorList>
    </citation>
    <scope>IDENTIFICATION</scope>
</reference>
<dbReference type="InParanoid" id="A0A7M7MEG5"/>
<dbReference type="RefSeq" id="XP_022656022.1">
    <property type="nucleotide sequence ID" value="XM_022800287.1"/>
</dbReference>
<dbReference type="Proteomes" id="UP000594260">
    <property type="component" value="Unplaced"/>
</dbReference>
<sequence length="233" mass="27113">MALCKQHGIQVNKYAEWIISGLIAGGVVKMFRIEEKDGDTYIYSVVNKKLLCVLRDNRFATKTGLTFVDTKIVSVHESLRRREALKNGKYESSLKKSSFPVRLPPEEPEPPRTKKYFLSKFGLQNVQRQQKIFEDLRPSKTFLEEVPFSSITGRRVMKLRPTNVNPNEAPRYDRYVNRKCAPPLDCITYPNVYRGGEYPQAAPIRLYLFGKRPKDELLLVKRLRPFDRLSRRS</sequence>
<proteinExistence type="predicted"/>
<dbReference type="EnsemblMetazoa" id="XM_022800291">
    <property type="protein sequence ID" value="XP_022656026"/>
    <property type="gene ID" value="LOC111248262"/>
</dbReference>
<dbReference type="RefSeq" id="XP_022656025.1">
    <property type="nucleotide sequence ID" value="XM_022800290.1"/>
</dbReference>
<dbReference type="EnsemblMetazoa" id="XM_022800289">
    <property type="protein sequence ID" value="XP_022656024"/>
    <property type="gene ID" value="LOC111248262"/>
</dbReference>
<dbReference type="EnsemblMetazoa" id="XM_022800287">
    <property type="protein sequence ID" value="XP_022656022"/>
    <property type="gene ID" value="LOC111248262"/>
</dbReference>
<dbReference type="GeneID" id="111248262"/>